<accession>A0ABU5MX45</accession>
<keyword evidence="3" id="KW-1185">Reference proteome</keyword>
<evidence type="ECO:0000313" key="3">
    <source>
        <dbReference type="Proteomes" id="UP001290861"/>
    </source>
</evidence>
<dbReference type="SUPFAM" id="SSF52266">
    <property type="entry name" value="SGNH hydrolase"/>
    <property type="match status" value="1"/>
</dbReference>
<dbReference type="Proteomes" id="UP001290861">
    <property type="component" value="Unassembled WGS sequence"/>
</dbReference>
<dbReference type="CDD" id="cd00229">
    <property type="entry name" value="SGNH_hydrolase"/>
    <property type="match status" value="1"/>
</dbReference>
<evidence type="ECO:0000256" key="1">
    <source>
        <dbReference type="SAM" id="SignalP"/>
    </source>
</evidence>
<organism evidence="2 3">
    <name type="scientific">Pontiella agarivorans</name>
    <dbReference type="NCBI Taxonomy" id="3038953"/>
    <lineage>
        <taxon>Bacteria</taxon>
        <taxon>Pseudomonadati</taxon>
        <taxon>Kiritimatiellota</taxon>
        <taxon>Kiritimatiellia</taxon>
        <taxon>Kiritimatiellales</taxon>
        <taxon>Pontiellaceae</taxon>
        <taxon>Pontiella</taxon>
    </lineage>
</organism>
<dbReference type="PANTHER" id="PTHR34407">
    <property type="entry name" value="EXPRESSED PROTEIN"/>
    <property type="match status" value="1"/>
</dbReference>
<dbReference type="GO" id="GO:0016787">
    <property type="term" value="F:hydrolase activity"/>
    <property type="evidence" value="ECO:0007669"/>
    <property type="project" value="UniProtKB-KW"/>
</dbReference>
<keyword evidence="2" id="KW-0378">Hydrolase</keyword>
<dbReference type="Gene3D" id="3.40.50.1110">
    <property type="entry name" value="SGNH hydrolase"/>
    <property type="match status" value="1"/>
</dbReference>
<comment type="caution">
    <text evidence="2">The sequence shown here is derived from an EMBL/GenBank/DDBJ whole genome shotgun (WGS) entry which is preliminary data.</text>
</comment>
<keyword evidence="1" id="KW-0732">Signal</keyword>
<sequence length="403" mass="44362">MKLKPMVISLIFMFGTGSLFAQKPYSHDPLTTEELRVRDGLPNFFQKLKAGEKVKVGYIGGSITNGGMWRNKLLDWLKSEYPNAEISQVNAAMGGTGPDFGACRIGEHLLVHHPDIVFIEYRVNNGGAYQGRALEGLIPQIWRMDPNTDICIVYTIARGMIPDIQQGKQSNAGKSMEPVANHYGITSIEFGLEVVKQMNEGRLIFQGKKPKDGKILFSKDGTHPIEAGHDIYRDVLVRSLKKIESHGTPGPHIIPPPLKEKTFSNACMLPITAAEFSGAWKPVDLSEYVDIHADLTDKNDGVRPQFGAAVETDRIGDSFTLNWNGFMLGFTGVLDAKGSVLLEVTTDNGKPQIVDLASRSGKQQSKYIFTKEIESGSHVTTVKVIQLGEGKFCRLGQFLIVAD</sequence>
<protein>
    <submittedName>
        <fullName evidence="2">SGNH/GDSL hydrolase family protein</fullName>
    </submittedName>
</protein>
<reference evidence="2 3" key="1">
    <citation type="journal article" date="2024" name="Appl. Environ. Microbiol.">
        <title>Pontiella agarivorans sp. nov., a novel marine anaerobic bacterium capable of degrading macroalgal polysaccharides and fixing nitrogen.</title>
        <authorList>
            <person name="Liu N."/>
            <person name="Kivenson V."/>
            <person name="Peng X."/>
            <person name="Cui Z."/>
            <person name="Lankiewicz T.S."/>
            <person name="Gosselin K.M."/>
            <person name="English C.J."/>
            <person name="Blair E.M."/>
            <person name="O'Malley M.A."/>
            <person name="Valentine D.L."/>
        </authorList>
    </citation>
    <scope>NUCLEOTIDE SEQUENCE [LARGE SCALE GENOMIC DNA]</scope>
    <source>
        <strain evidence="2 3">NLcol2</strain>
    </source>
</reference>
<feature type="signal peptide" evidence="1">
    <location>
        <begin position="1"/>
        <end position="21"/>
    </location>
</feature>
<feature type="chain" id="PRO_5046315840" evidence="1">
    <location>
        <begin position="22"/>
        <end position="403"/>
    </location>
</feature>
<proteinExistence type="predicted"/>
<name>A0ABU5MX45_9BACT</name>
<dbReference type="EMBL" id="JARVCO010000010">
    <property type="protein sequence ID" value="MDZ8118775.1"/>
    <property type="molecule type" value="Genomic_DNA"/>
</dbReference>
<gene>
    <name evidence="2" type="ORF">P9H32_09045</name>
</gene>
<dbReference type="InterPro" id="IPR036514">
    <property type="entry name" value="SGNH_hydro_sf"/>
</dbReference>
<dbReference type="PANTHER" id="PTHR34407:SF1">
    <property type="entry name" value="SGNH HYDROLASE-TYPE ESTERASE DOMAIN-CONTAINING PROTEIN"/>
    <property type="match status" value="1"/>
</dbReference>
<dbReference type="RefSeq" id="WP_322608573.1">
    <property type="nucleotide sequence ID" value="NZ_JARVCO010000010.1"/>
</dbReference>
<evidence type="ECO:0000313" key="2">
    <source>
        <dbReference type="EMBL" id="MDZ8118775.1"/>
    </source>
</evidence>